<sequence length="23" mass="2485">MLKSEITLLDNGKSYGCSKLVAN</sequence>
<protein>
    <submittedName>
        <fullName evidence="1">Uncharacterized protein</fullName>
    </submittedName>
</protein>
<dbReference type="AlphaFoldDB" id="A0A2P2IV79"/>
<reference evidence="1" key="1">
    <citation type="submission" date="2018-02" db="EMBL/GenBank/DDBJ databases">
        <title>Rhizophora mucronata_Transcriptome.</title>
        <authorList>
            <person name="Meera S.P."/>
            <person name="Sreeshan A."/>
            <person name="Augustine A."/>
        </authorList>
    </citation>
    <scope>NUCLEOTIDE SEQUENCE</scope>
    <source>
        <tissue evidence="1">Leaf</tissue>
    </source>
</reference>
<organism evidence="1">
    <name type="scientific">Rhizophora mucronata</name>
    <name type="common">Asiatic mangrove</name>
    <dbReference type="NCBI Taxonomy" id="61149"/>
    <lineage>
        <taxon>Eukaryota</taxon>
        <taxon>Viridiplantae</taxon>
        <taxon>Streptophyta</taxon>
        <taxon>Embryophyta</taxon>
        <taxon>Tracheophyta</taxon>
        <taxon>Spermatophyta</taxon>
        <taxon>Magnoliopsida</taxon>
        <taxon>eudicotyledons</taxon>
        <taxon>Gunneridae</taxon>
        <taxon>Pentapetalae</taxon>
        <taxon>rosids</taxon>
        <taxon>fabids</taxon>
        <taxon>Malpighiales</taxon>
        <taxon>Rhizophoraceae</taxon>
        <taxon>Rhizophora</taxon>
    </lineage>
</organism>
<dbReference type="EMBL" id="GGEC01004646">
    <property type="protein sequence ID" value="MBW85129.1"/>
    <property type="molecule type" value="Transcribed_RNA"/>
</dbReference>
<name>A0A2P2IV79_RHIMU</name>
<accession>A0A2P2IV79</accession>
<proteinExistence type="predicted"/>
<evidence type="ECO:0000313" key="1">
    <source>
        <dbReference type="EMBL" id="MBW85129.1"/>
    </source>
</evidence>